<dbReference type="EMBL" id="MHOZ01000026">
    <property type="protein sequence ID" value="OGZ73094.1"/>
    <property type="molecule type" value="Genomic_DNA"/>
</dbReference>
<keyword evidence="1" id="KW-0472">Membrane</keyword>
<proteinExistence type="predicted"/>
<feature type="transmembrane region" description="Helical" evidence="1">
    <location>
        <begin position="31"/>
        <end position="49"/>
    </location>
</feature>
<dbReference type="Proteomes" id="UP000178826">
    <property type="component" value="Unassembled WGS sequence"/>
</dbReference>
<keyword evidence="1" id="KW-1133">Transmembrane helix</keyword>
<keyword evidence="1" id="KW-0812">Transmembrane</keyword>
<evidence type="ECO:0000256" key="1">
    <source>
        <dbReference type="SAM" id="Phobius"/>
    </source>
</evidence>
<organism evidence="2 3">
    <name type="scientific">Candidatus Staskawiczbacteria bacterium RIFCSPLOWO2_01_FULL_37_25b</name>
    <dbReference type="NCBI Taxonomy" id="1802213"/>
    <lineage>
        <taxon>Bacteria</taxon>
        <taxon>Candidatus Staskawicziibacteriota</taxon>
    </lineage>
</organism>
<protein>
    <submittedName>
        <fullName evidence="2">Uncharacterized protein</fullName>
    </submittedName>
</protein>
<reference evidence="2 3" key="1">
    <citation type="journal article" date="2016" name="Nat. Commun.">
        <title>Thousands of microbial genomes shed light on interconnected biogeochemical processes in an aquifer system.</title>
        <authorList>
            <person name="Anantharaman K."/>
            <person name="Brown C.T."/>
            <person name="Hug L.A."/>
            <person name="Sharon I."/>
            <person name="Castelle C.J."/>
            <person name="Probst A.J."/>
            <person name="Thomas B.C."/>
            <person name="Singh A."/>
            <person name="Wilkins M.J."/>
            <person name="Karaoz U."/>
            <person name="Brodie E.L."/>
            <person name="Williams K.H."/>
            <person name="Hubbard S.S."/>
            <person name="Banfield J.F."/>
        </authorList>
    </citation>
    <scope>NUCLEOTIDE SEQUENCE [LARGE SCALE GENOMIC DNA]</scope>
</reference>
<comment type="caution">
    <text evidence="2">The sequence shown here is derived from an EMBL/GenBank/DDBJ whole genome shotgun (WGS) entry which is preliminary data.</text>
</comment>
<dbReference type="AlphaFoldDB" id="A0A1G2IEH4"/>
<accession>A0A1G2IEH4</accession>
<evidence type="ECO:0000313" key="3">
    <source>
        <dbReference type="Proteomes" id="UP000178826"/>
    </source>
</evidence>
<gene>
    <name evidence="2" type="ORF">A2998_03320</name>
</gene>
<name>A0A1G2IEH4_9BACT</name>
<evidence type="ECO:0000313" key="2">
    <source>
        <dbReference type="EMBL" id="OGZ73094.1"/>
    </source>
</evidence>
<sequence>MINIVHNRFFPAELVVKQRKNQTNGSTAMKFNPALVAIVMLIVVLLFIVESNDRSTVNSLSSEQRMFLNNYRKSLEDIQVGDFVSMKFHVCDPVTGVDSETFGTYVVIRSPNMEDRRIWLKGPGPGSNQKMEIRKLSPFIVENAIEESSITTSVTKMADPEWKEMATWFALQ</sequence>